<organism evidence="1 2">
    <name type="scientific">Lepidopterella palustris CBS 459.81</name>
    <dbReference type="NCBI Taxonomy" id="1314670"/>
    <lineage>
        <taxon>Eukaryota</taxon>
        <taxon>Fungi</taxon>
        <taxon>Dikarya</taxon>
        <taxon>Ascomycota</taxon>
        <taxon>Pezizomycotina</taxon>
        <taxon>Dothideomycetes</taxon>
        <taxon>Pleosporomycetidae</taxon>
        <taxon>Mytilinidiales</taxon>
        <taxon>Argynnaceae</taxon>
        <taxon>Lepidopterella</taxon>
    </lineage>
</organism>
<accession>A0A8E2DX97</accession>
<dbReference type="AlphaFoldDB" id="A0A8E2DX97"/>
<evidence type="ECO:0000313" key="2">
    <source>
        <dbReference type="Proteomes" id="UP000250266"/>
    </source>
</evidence>
<gene>
    <name evidence="1" type="ORF">K432DRAFT_340535</name>
</gene>
<reference evidence="1 2" key="1">
    <citation type="journal article" date="2016" name="Nat. Commun.">
        <title>Ectomycorrhizal ecology is imprinted in the genome of the dominant symbiotic fungus Cenococcum geophilum.</title>
        <authorList>
            <consortium name="DOE Joint Genome Institute"/>
            <person name="Peter M."/>
            <person name="Kohler A."/>
            <person name="Ohm R.A."/>
            <person name="Kuo A."/>
            <person name="Krutzmann J."/>
            <person name="Morin E."/>
            <person name="Arend M."/>
            <person name="Barry K.W."/>
            <person name="Binder M."/>
            <person name="Choi C."/>
            <person name="Clum A."/>
            <person name="Copeland A."/>
            <person name="Grisel N."/>
            <person name="Haridas S."/>
            <person name="Kipfer T."/>
            <person name="LaButti K."/>
            <person name="Lindquist E."/>
            <person name="Lipzen A."/>
            <person name="Maire R."/>
            <person name="Meier B."/>
            <person name="Mihaltcheva S."/>
            <person name="Molinier V."/>
            <person name="Murat C."/>
            <person name="Poggeler S."/>
            <person name="Quandt C.A."/>
            <person name="Sperisen C."/>
            <person name="Tritt A."/>
            <person name="Tisserant E."/>
            <person name="Crous P.W."/>
            <person name="Henrissat B."/>
            <person name="Nehls U."/>
            <person name="Egli S."/>
            <person name="Spatafora J.W."/>
            <person name="Grigoriev I.V."/>
            <person name="Martin F.M."/>
        </authorList>
    </citation>
    <scope>NUCLEOTIDE SEQUENCE [LARGE SCALE GENOMIC DNA]</scope>
    <source>
        <strain evidence="1 2">CBS 459.81</strain>
    </source>
</reference>
<dbReference type="OrthoDB" id="3900875at2759"/>
<dbReference type="Proteomes" id="UP000250266">
    <property type="component" value="Unassembled WGS sequence"/>
</dbReference>
<name>A0A8E2DX97_9PEZI</name>
<keyword evidence="2" id="KW-1185">Reference proteome</keyword>
<protein>
    <submittedName>
        <fullName evidence="1">Uncharacterized protein</fullName>
    </submittedName>
</protein>
<evidence type="ECO:0000313" key="1">
    <source>
        <dbReference type="EMBL" id="OCK73275.1"/>
    </source>
</evidence>
<sequence length="205" mass="22739">MPVVVNRNTYQGLKLVNGSNYKALDVIIDEAYPGHRISADTILHFGPPAGIILAAESTKDFNFVGMPTGTILLTPLSSKIECVRRRPWQRHDVSRRGLPCTAAFACTDYKVQGRTLERVALELRGTKTVQVCGQAIPSQCDPYSLYVQLSRSSSMRGIMLLSKVRERDIIGNTMPENMVAAEKRLEELSEATIQEAEVRDQSSPM</sequence>
<proteinExistence type="predicted"/>
<dbReference type="EMBL" id="KV745852">
    <property type="protein sequence ID" value="OCK73275.1"/>
    <property type="molecule type" value="Genomic_DNA"/>
</dbReference>